<dbReference type="EMBL" id="JAQQKW010000004">
    <property type="protein sequence ID" value="MDC7694384.1"/>
    <property type="molecule type" value="Genomic_DNA"/>
</dbReference>
<keyword evidence="2" id="KW-1185">Reference proteome</keyword>
<protein>
    <submittedName>
        <fullName evidence="1">Uncharacterized protein</fullName>
    </submittedName>
</protein>
<reference evidence="1 2" key="1">
    <citation type="submission" date="2023-01" db="EMBL/GenBank/DDBJ databases">
        <title>Novel species of the genus Asticcacaulis isolated from rivers.</title>
        <authorList>
            <person name="Lu H."/>
        </authorList>
    </citation>
    <scope>NUCLEOTIDE SEQUENCE [LARGE SCALE GENOMIC DNA]</scope>
    <source>
        <strain evidence="1 2">DXS10W</strain>
    </source>
</reference>
<evidence type="ECO:0000313" key="1">
    <source>
        <dbReference type="EMBL" id="MDC7694384.1"/>
    </source>
</evidence>
<accession>A0ABT5IDW8</accession>
<organism evidence="1 2">
    <name type="scientific">Asticcacaulis currens</name>
    <dbReference type="NCBI Taxonomy" id="2984210"/>
    <lineage>
        <taxon>Bacteria</taxon>
        <taxon>Pseudomonadati</taxon>
        <taxon>Pseudomonadota</taxon>
        <taxon>Alphaproteobacteria</taxon>
        <taxon>Caulobacterales</taxon>
        <taxon>Caulobacteraceae</taxon>
        <taxon>Asticcacaulis</taxon>
    </lineage>
</organism>
<dbReference type="Proteomes" id="UP001216595">
    <property type="component" value="Unassembled WGS sequence"/>
</dbReference>
<sequence>MLVMKKAWLLSIPIVVLVLCGLGVIAPKDVRFANRTFDYYPGFVDIEGVVNVFGQKVFLNSKACDAGFEIIPTKNDVIAYNNIKALAREYNERNLVLYAQAEYKYVVKGGDRKLGIVKLKKSFFISPEQAHNYAVSDKCFADLQFG</sequence>
<dbReference type="RefSeq" id="WP_272741094.1">
    <property type="nucleotide sequence ID" value="NZ_JAQQKW010000004.1"/>
</dbReference>
<comment type="caution">
    <text evidence="1">The sequence shown here is derived from an EMBL/GenBank/DDBJ whole genome shotgun (WGS) entry which is preliminary data.</text>
</comment>
<proteinExistence type="predicted"/>
<gene>
    <name evidence="1" type="ORF">PQU94_08825</name>
</gene>
<name>A0ABT5IDW8_9CAUL</name>
<evidence type="ECO:0000313" key="2">
    <source>
        <dbReference type="Proteomes" id="UP001216595"/>
    </source>
</evidence>